<dbReference type="SMART" id="SM00388">
    <property type="entry name" value="HisKA"/>
    <property type="match status" value="1"/>
</dbReference>
<keyword evidence="6" id="KW-0808">Transferase</keyword>
<organism evidence="16 17">
    <name type="scientific">Geobacillus thermopakistaniensis (strain MAS1)</name>
    <dbReference type="NCBI Taxonomy" id="1408282"/>
    <lineage>
        <taxon>Bacteria</taxon>
        <taxon>Bacillati</taxon>
        <taxon>Bacillota</taxon>
        <taxon>Bacilli</taxon>
        <taxon>Bacillales</taxon>
        <taxon>Anoxybacillaceae</taxon>
        <taxon>Geobacillus</taxon>
    </lineage>
</organism>
<dbReference type="InterPro" id="IPR011620">
    <property type="entry name" value="Sig_transdc_His_kinase_LytS_TM"/>
</dbReference>
<evidence type="ECO:0000256" key="5">
    <source>
        <dbReference type="ARBA" id="ARBA00022553"/>
    </source>
</evidence>
<evidence type="ECO:0000256" key="9">
    <source>
        <dbReference type="ARBA" id="ARBA00022777"/>
    </source>
</evidence>
<evidence type="ECO:0000313" key="17">
    <source>
        <dbReference type="Proteomes" id="UP000018339"/>
    </source>
</evidence>
<feature type="transmembrane region" description="Helical" evidence="14">
    <location>
        <begin position="48"/>
        <end position="68"/>
    </location>
</feature>
<keyword evidence="12" id="KW-0902">Two-component regulatory system</keyword>
<dbReference type="PANTHER" id="PTHR43065">
    <property type="entry name" value="SENSOR HISTIDINE KINASE"/>
    <property type="match status" value="1"/>
</dbReference>
<dbReference type="InterPro" id="IPR003594">
    <property type="entry name" value="HATPase_dom"/>
</dbReference>
<proteinExistence type="predicted"/>
<dbReference type="GO" id="GO:0005886">
    <property type="term" value="C:plasma membrane"/>
    <property type="evidence" value="ECO:0007669"/>
    <property type="project" value="UniProtKB-SubCell"/>
</dbReference>
<evidence type="ECO:0000256" key="3">
    <source>
        <dbReference type="ARBA" id="ARBA00012438"/>
    </source>
</evidence>
<dbReference type="EC" id="2.7.13.3" evidence="3"/>
<dbReference type="Pfam" id="PF00512">
    <property type="entry name" value="HisKA"/>
    <property type="match status" value="1"/>
</dbReference>
<dbReference type="SUPFAM" id="SSF47384">
    <property type="entry name" value="Homodimeric domain of signal transducing histidine kinase"/>
    <property type="match status" value="1"/>
</dbReference>
<dbReference type="GO" id="GO:0000155">
    <property type="term" value="F:phosphorelay sensor kinase activity"/>
    <property type="evidence" value="ECO:0007669"/>
    <property type="project" value="InterPro"/>
</dbReference>
<evidence type="ECO:0000256" key="14">
    <source>
        <dbReference type="SAM" id="Phobius"/>
    </source>
</evidence>
<keyword evidence="4" id="KW-1003">Cell membrane</keyword>
<gene>
    <name evidence="16" type="ORF">T260_17840</name>
</gene>
<dbReference type="SUPFAM" id="SSF55874">
    <property type="entry name" value="ATPase domain of HSP90 chaperone/DNA topoisomerase II/histidine kinase"/>
    <property type="match status" value="1"/>
</dbReference>
<comment type="subcellular location">
    <subcellularLocation>
        <location evidence="2">Cell membrane</location>
        <topology evidence="2">Multi-pass membrane protein</topology>
    </subcellularLocation>
</comment>
<dbReference type="PRINTS" id="PR00344">
    <property type="entry name" value="BCTRLSENSOR"/>
</dbReference>
<keyword evidence="8" id="KW-0547">Nucleotide-binding</keyword>
<keyword evidence="13 14" id="KW-0472">Membrane</keyword>
<feature type="transmembrane region" description="Helical" evidence="14">
    <location>
        <begin position="19"/>
        <end position="36"/>
    </location>
</feature>
<keyword evidence="17" id="KW-1185">Reference proteome</keyword>
<name>A0A7U9P5I7_GEOTM</name>
<evidence type="ECO:0000313" key="16">
    <source>
        <dbReference type="EMBL" id="ESU70664.1"/>
    </source>
</evidence>
<dbReference type="PROSITE" id="PS50109">
    <property type="entry name" value="HIS_KIN"/>
    <property type="match status" value="1"/>
</dbReference>
<keyword evidence="10" id="KW-0067">ATP-binding</keyword>
<feature type="domain" description="Histidine kinase" evidence="15">
    <location>
        <begin position="221"/>
        <end position="427"/>
    </location>
</feature>
<comment type="catalytic activity">
    <reaction evidence="1">
        <text>ATP + protein L-histidine = ADP + protein N-phospho-L-histidine.</text>
        <dbReference type="EC" id="2.7.13.3"/>
    </reaction>
</comment>
<evidence type="ECO:0000256" key="13">
    <source>
        <dbReference type="ARBA" id="ARBA00023136"/>
    </source>
</evidence>
<dbReference type="InterPro" id="IPR003661">
    <property type="entry name" value="HisK_dim/P_dom"/>
</dbReference>
<dbReference type="GO" id="GO:0005524">
    <property type="term" value="F:ATP binding"/>
    <property type="evidence" value="ECO:0007669"/>
    <property type="project" value="UniProtKB-KW"/>
</dbReference>
<evidence type="ECO:0000256" key="8">
    <source>
        <dbReference type="ARBA" id="ARBA00022741"/>
    </source>
</evidence>
<accession>A0A7U9P5I7</accession>
<evidence type="ECO:0000259" key="15">
    <source>
        <dbReference type="PROSITE" id="PS50109"/>
    </source>
</evidence>
<keyword evidence="9 16" id="KW-0418">Kinase</keyword>
<evidence type="ECO:0000256" key="4">
    <source>
        <dbReference type="ARBA" id="ARBA00022475"/>
    </source>
</evidence>
<dbReference type="Proteomes" id="UP000018339">
    <property type="component" value="Unassembled WGS sequence"/>
</dbReference>
<dbReference type="InterPro" id="IPR004358">
    <property type="entry name" value="Sig_transdc_His_kin-like_C"/>
</dbReference>
<dbReference type="PANTHER" id="PTHR43065:SF46">
    <property type="entry name" value="C4-DICARBOXYLATE TRANSPORT SENSOR PROTEIN DCTB"/>
    <property type="match status" value="1"/>
</dbReference>
<dbReference type="InterPro" id="IPR036097">
    <property type="entry name" value="HisK_dim/P_sf"/>
</dbReference>
<evidence type="ECO:0000256" key="11">
    <source>
        <dbReference type="ARBA" id="ARBA00022989"/>
    </source>
</evidence>
<feature type="transmembrane region" description="Helical" evidence="14">
    <location>
        <begin position="143"/>
        <end position="161"/>
    </location>
</feature>
<keyword evidence="5" id="KW-0597">Phosphoprotein</keyword>
<feature type="transmembrane region" description="Helical" evidence="14">
    <location>
        <begin position="111"/>
        <end position="131"/>
    </location>
</feature>
<dbReference type="InterPro" id="IPR036890">
    <property type="entry name" value="HATPase_C_sf"/>
</dbReference>
<sequence>MQLDDGKEGAAMLNIFKDFLLNLFFILLPVFLVPLCTEQEKRPKRFRLYLPTICYAVVIMLCITLPVGTESDFIFDLRQIPLWLGGLYGGAGAATVLAFTAIAYRSLFGGAGVFVTVVVSIAIAATSSLLTKRFVELPTKQRTLFAASLSFGSGLLTVAIAEWMAAAVSPPPSVALIFLFVQPISMLIVCSFQEMVHHNIALRKRVIRAEKMEAVTHLAASISHEIRNPLTAARGFIQLIEEQPLAADKRRQYARIAIEELDRAEAIITDYLTFAKPAPETPEKLNVKLEIERVIDILRPLANMSCVDIQATLAPFSVIGEREKFRQCLLNVMKNAIEAMPNGGTLQVYVSIDNGRVLIRIADTGVGMTKEQLERLGEPYFTTKGVKGTGLGMMVVYRIIESMNGTIRIESEIHKGTTVSIYLPLAPSPSSSTISDKEKQLFAAL</sequence>
<evidence type="ECO:0000256" key="1">
    <source>
        <dbReference type="ARBA" id="ARBA00000085"/>
    </source>
</evidence>
<evidence type="ECO:0000256" key="6">
    <source>
        <dbReference type="ARBA" id="ARBA00022679"/>
    </source>
</evidence>
<dbReference type="Pfam" id="PF02518">
    <property type="entry name" value="HATPase_c"/>
    <property type="match status" value="1"/>
</dbReference>
<comment type="caution">
    <text evidence="16">The sequence shown here is derived from an EMBL/GenBank/DDBJ whole genome shotgun (WGS) entry which is preliminary data.</text>
</comment>
<keyword evidence="11 14" id="KW-1133">Transmembrane helix</keyword>
<evidence type="ECO:0000256" key="12">
    <source>
        <dbReference type="ARBA" id="ARBA00023012"/>
    </source>
</evidence>
<feature type="transmembrane region" description="Helical" evidence="14">
    <location>
        <begin position="80"/>
        <end position="104"/>
    </location>
</feature>
<dbReference type="Gene3D" id="1.10.287.130">
    <property type="match status" value="1"/>
</dbReference>
<reference evidence="16 17" key="1">
    <citation type="journal article" date="2014" name="Genome Announc.">
        <title>Draft Genome Sequence of Geobacillus thermopakistaniensis Strain MAS1.</title>
        <authorList>
            <person name="Siddiqui M.A."/>
            <person name="Rashid N."/>
            <person name="Ayyampalayam S."/>
            <person name="Whitman W.B."/>
        </authorList>
    </citation>
    <scope>NUCLEOTIDE SEQUENCE [LARGE SCALE GENOMIC DNA]</scope>
    <source>
        <strain evidence="16 17">MAS1</strain>
    </source>
</reference>
<feature type="transmembrane region" description="Helical" evidence="14">
    <location>
        <begin position="173"/>
        <end position="196"/>
    </location>
</feature>
<dbReference type="Pfam" id="PF07694">
    <property type="entry name" value="5TM-5TMR_LYT"/>
    <property type="match status" value="1"/>
</dbReference>
<dbReference type="AlphaFoldDB" id="A0A7U9P5I7"/>
<dbReference type="InterPro" id="IPR005467">
    <property type="entry name" value="His_kinase_dom"/>
</dbReference>
<dbReference type="SMART" id="SM00387">
    <property type="entry name" value="HATPase_c"/>
    <property type="match status" value="1"/>
</dbReference>
<dbReference type="EMBL" id="AYSF01000105">
    <property type="protein sequence ID" value="ESU70664.1"/>
    <property type="molecule type" value="Genomic_DNA"/>
</dbReference>
<evidence type="ECO:0000256" key="2">
    <source>
        <dbReference type="ARBA" id="ARBA00004651"/>
    </source>
</evidence>
<dbReference type="CDD" id="cd00082">
    <property type="entry name" value="HisKA"/>
    <property type="match status" value="1"/>
</dbReference>
<dbReference type="Gene3D" id="3.30.565.10">
    <property type="entry name" value="Histidine kinase-like ATPase, C-terminal domain"/>
    <property type="match status" value="1"/>
</dbReference>
<dbReference type="GO" id="GO:0071555">
    <property type="term" value="P:cell wall organization"/>
    <property type="evidence" value="ECO:0007669"/>
    <property type="project" value="InterPro"/>
</dbReference>
<keyword evidence="7 14" id="KW-0812">Transmembrane</keyword>
<evidence type="ECO:0000256" key="7">
    <source>
        <dbReference type="ARBA" id="ARBA00022692"/>
    </source>
</evidence>
<protein>
    <recommendedName>
        <fullName evidence="3">histidine kinase</fullName>
        <ecNumber evidence="3">2.7.13.3</ecNumber>
    </recommendedName>
</protein>
<evidence type="ECO:0000256" key="10">
    <source>
        <dbReference type="ARBA" id="ARBA00022840"/>
    </source>
</evidence>